<dbReference type="EMBL" id="CP066065">
    <property type="protein sequence ID" value="QQC43707.1"/>
    <property type="molecule type" value="Genomic_DNA"/>
</dbReference>
<dbReference type="Proteomes" id="UP000595220">
    <property type="component" value="Chromosome"/>
</dbReference>
<sequence>MGLEDLTKKAEEGFEKVKETVGEENVDKAVEAAKEKATEVASDLKDKFTQ</sequence>
<organism evidence="1 2">
    <name type="scientific">Schaalia meyeri</name>
    <dbReference type="NCBI Taxonomy" id="52773"/>
    <lineage>
        <taxon>Bacteria</taxon>
        <taxon>Bacillati</taxon>
        <taxon>Actinomycetota</taxon>
        <taxon>Actinomycetes</taxon>
        <taxon>Actinomycetales</taxon>
        <taxon>Actinomycetaceae</taxon>
        <taxon>Schaalia</taxon>
    </lineage>
</organism>
<proteinExistence type="predicted"/>
<name>A0AAQ0BWU8_9ACTO</name>
<keyword evidence="2" id="KW-1185">Reference proteome</keyword>
<dbReference type="RefSeq" id="WP_165603253.1">
    <property type="nucleotide sequence ID" value="NZ_CP066065.1"/>
</dbReference>
<evidence type="ECO:0008006" key="3">
    <source>
        <dbReference type="Google" id="ProtNLM"/>
    </source>
</evidence>
<reference evidence="1 2" key="1">
    <citation type="submission" date="2020-12" db="EMBL/GenBank/DDBJ databases">
        <title>FDA dAtabase for Regulatory Grade micrObial Sequences (FDA-ARGOS): Supporting development and validation of Infectious Disease Dx tests.</title>
        <authorList>
            <person name="Sproer C."/>
            <person name="Gronow S."/>
            <person name="Severitt S."/>
            <person name="Schroder I."/>
            <person name="Tallon L."/>
            <person name="Sadzewicz L."/>
            <person name="Zhao X."/>
            <person name="Boylan J."/>
            <person name="Ott S."/>
            <person name="Bowen H."/>
            <person name="Vavikolanu K."/>
            <person name="Mehta A."/>
            <person name="Aluvathingal J."/>
            <person name="Nadendla S."/>
            <person name="Lowell S."/>
            <person name="Myers T."/>
            <person name="Yan Y."/>
            <person name="Sichtig H."/>
        </authorList>
    </citation>
    <scope>NUCLEOTIDE SEQUENCE [LARGE SCALE GENOMIC DNA]</scope>
    <source>
        <strain evidence="1 2">FDAARGOS_985</strain>
    </source>
</reference>
<evidence type="ECO:0000313" key="1">
    <source>
        <dbReference type="EMBL" id="QQC43707.1"/>
    </source>
</evidence>
<protein>
    <recommendedName>
        <fullName evidence="3">MT0933-like antitoxin protein</fullName>
    </recommendedName>
</protein>
<evidence type="ECO:0000313" key="2">
    <source>
        <dbReference type="Proteomes" id="UP000595220"/>
    </source>
</evidence>
<accession>A0AAQ0BWU8</accession>
<dbReference type="AlphaFoldDB" id="A0AAQ0BWU8"/>
<gene>
    <name evidence="1" type="ORF">I6H42_08010</name>
</gene>